<gene>
    <name evidence="1" type="ORF">A6E14_14310</name>
</gene>
<name>A0A1B9QW10_9VIBR</name>
<organism evidence="1 2">
    <name type="scientific">Vibrio genomosp. F10</name>
    <dbReference type="NCBI Taxonomy" id="723171"/>
    <lineage>
        <taxon>Bacteria</taxon>
        <taxon>Pseudomonadati</taxon>
        <taxon>Pseudomonadota</taxon>
        <taxon>Gammaproteobacteria</taxon>
        <taxon>Vibrionales</taxon>
        <taxon>Vibrionaceae</taxon>
        <taxon>Vibrio</taxon>
    </lineage>
</organism>
<proteinExistence type="predicted"/>
<keyword evidence="2" id="KW-1185">Reference proteome</keyword>
<sequence length="224" mass="24675">MMLRLSIIVQSVLAIAILYLGFAIHGFTEKVGEVVDKYPQMVTDISDITDKLEIKEWLLFAEHVEAIAPQILVAVNDVNKTLVEVNQTVDSVDKKIPAIVSEFTAYRENTIPSALAEMKHYRVDVVPAAVNELKKYRIDVIPPALLESKAYRSTVIPNVLTESNNLRSDIPPMLAKADEIIDKTQQIAAEATQGAVKGVVLSPINLLRGAGDEIRSKVTLDSLE</sequence>
<evidence type="ECO:0000313" key="1">
    <source>
        <dbReference type="EMBL" id="OCH73509.1"/>
    </source>
</evidence>
<protein>
    <submittedName>
        <fullName evidence="1">Uncharacterized protein</fullName>
    </submittedName>
</protein>
<evidence type="ECO:0000313" key="2">
    <source>
        <dbReference type="Proteomes" id="UP000093173"/>
    </source>
</evidence>
<dbReference type="EMBL" id="MAJZ01000778">
    <property type="protein sequence ID" value="OCH73509.1"/>
    <property type="molecule type" value="Genomic_DNA"/>
</dbReference>
<reference evidence="2" key="1">
    <citation type="submission" date="2016-06" db="EMBL/GenBank/DDBJ databases">
        <authorList>
            <person name="Hehemann J.-H."/>
            <person name="Arevalo P."/>
            <person name="Datta M.S."/>
            <person name="Polz M.F."/>
        </authorList>
    </citation>
    <scope>NUCLEOTIDE SEQUENCE [LARGE SCALE GENOMIC DNA]</scope>
    <source>
        <strain evidence="2">9CSC122</strain>
    </source>
</reference>
<dbReference type="Proteomes" id="UP000093173">
    <property type="component" value="Unassembled WGS sequence"/>
</dbReference>
<dbReference type="AlphaFoldDB" id="A0A1B9QW10"/>
<accession>A0A1B9QW10</accession>
<comment type="caution">
    <text evidence="1">The sequence shown here is derived from an EMBL/GenBank/DDBJ whole genome shotgun (WGS) entry which is preliminary data.</text>
</comment>
<dbReference type="RefSeq" id="WP_065577233.1">
    <property type="nucleotide sequence ID" value="NZ_JBNGCH010000778.1"/>
</dbReference>